<gene>
    <name evidence="7" type="ORF">SASPL_135565</name>
</gene>
<name>A0A8X8ZG38_SALSN</name>
<dbReference type="EC" id="2.5.1.18" evidence="1"/>
<dbReference type="CDD" id="cd03185">
    <property type="entry name" value="GST_C_Tau"/>
    <property type="match status" value="1"/>
</dbReference>
<dbReference type="InterPro" id="IPR036282">
    <property type="entry name" value="Glutathione-S-Trfase_C_sf"/>
</dbReference>
<reference evidence="7" key="1">
    <citation type="submission" date="2018-01" db="EMBL/GenBank/DDBJ databases">
        <authorList>
            <person name="Mao J.F."/>
        </authorList>
    </citation>
    <scope>NUCLEOTIDE SEQUENCE</scope>
    <source>
        <strain evidence="7">Huo1</strain>
        <tissue evidence="7">Leaf</tissue>
    </source>
</reference>
<evidence type="ECO:0000259" key="6">
    <source>
        <dbReference type="PROSITE" id="PS50405"/>
    </source>
</evidence>
<feature type="domain" description="GST N-terminal" evidence="5">
    <location>
        <begin position="1"/>
        <end position="81"/>
    </location>
</feature>
<dbReference type="Gene3D" id="3.40.30.10">
    <property type="entry name" value="Glutaredoxin"/>
    <property type="match status" value="1"/>
</dbReference>
<dbReference type="PANTHER" id="PTHR11260:SF547">
    <property type="entry name" value="GLUTATHIONE S-TRANSFERASE"/>
    <property type="match status" value="1"/>
</dbReference>
<evidence type="ECO:0000313" key="7">
    <source>
        <dbReference type="EMBL" id="KAG6403348.1"/>
    </source>
</evidence>
<dbReference type="SUPFAM" id="SSF52833">
    <property type="entry name" value="Thioredoxin-like"/>
    <property type="match status" value="1"/>
</dbReference>
<dbReference type="InterPro" id="IPR040079">
    <property type="entry name" value="Glutathione_S-Trfase"/>
</dbReference>
<dbReference type="SUPFAM" id="SSF47616">
    <property type="entry name" value="GST C-terminal domain-like"/>
    <property type="match status" value="1"/>
</dbReference>
<keyword evidence="8" id="KW-1185">Reference proteome</keyword>
<dbReference type="CDD" id="cd03058">
    <property type="entry name" value="GST_N_Tau"/>
    <property type="match status" value="1"/>
</dbReference>
<dbReference type="Pfam" id="PF02798">
    <property type="entry name" value="GST_N"/>
    <property type="match status" value="1"/>
</dbReference>
<dbReference type="SFLD" id="SFLDG00358">
    <property type="entry name" value="Main_(cytGST)"/>
    <property type="match status" value="1"/>
</dbReference>
<dbReference type="FunFam" id="3.40.30.10:FF:000014">
    <property type="entry name" value="Tau class glutathione S-transferase"/>
    <property type="match status" value="1"/>
</dbReference>
<dbReference type="InterPro" id="IPR010987">
    <property type="entry name" value="Glutathione-S-Trfase_C-like"/>
</dbReference>
<comment type="catalytic activity">
    <reaction evidence="3">
        <text>RX + glutathione = an S-substituted glutathione + a halide anion + H(+)</text>
        <dbReference type="Rhea" id="RHEA:16437"/>
        <dbReference type="ChEBI" id="CHEBI:15378"/>
        <dbReference type="ChEBI" id="CHEBI:16042"/>
        <dbReference type="ChEBI" id="CHEBI:17792"/>
        <dbReference type="ChEBI" id="CHEBI:57925"/>
        <dbReference type="ChEBI" id="CHEBI:90779"/>
        <dbReference type="EC" id="2.5.1.18"/>
    </reaction>
</comment>
<evidence type="ECO:0000256" key="3">
    <source>
        <dbReference type="ARBA" id="ARBA00047960"/>
    </source>
</evidence>
<evidence type="ECO:0000256" key="1">
    <source>
        <dbReference type="ARBA" id="ARBA00012452"/>
    </source>
</evidence>
<protein>
    <recommendedName>
        <fullName evidence="1">glutathione transferase</fullName>
        <ecNumber evidence="1">2.5.1.18</ecNumber>
    </recommendedName>
</protein>
<evidence type="ECO:0000256" key="2">
    <source>
        <dbReference type="ARBA" id="ARBA00022679"/>
    </source>
</evidence>
<evidence type="ECO:0000313" key="8">
    <source>
        <dbReference type="Proteomes" id="UP000298416"/>
    </source>
</evidence>
<dbReference type="InterPro" id="IPR004045">
    <property type="entry name" value="Glutathione_S-Trfase_N"/>
</dbReference>
<dbReference type="GO" id="GO:0004364">
    <property type="term" value="F:glutathione transferase activity"/>
    <property type="evidence" value="ECO:0007669"/>
    <property type="project" value="UniProtKB-EC"/>
</dbReference>
<dbReference type="EMBL" id="PNBA02000013">
    <property type="protein sequence ID" value="KAG6403348.1"/>
    <property type="molecule type" value="Genomic_DNA"/>
</dbReference>
<dbReference type="PANTHER" id="PTHR11260">
    <property type="entry name" value="GLUTATHIONE S-TRANSFERASE, GST, SUPERFAMILY, GST DOMAIN CONTAINING"/>
    <property type="match status" value="1"/>
</dbReference>
<dbReference type="GO" id="GO:0005737">
    <property type="term" value="C:cytoplasm"/>
    <property type="evidence" value="ECO:0007669"/>
    <property type="project" value="TreeGrafter"/>
</dbReference>
<comment type="caution">
    <text evidence="7">The sequence shown here is derived from an EMBL/GenBank/DDBJ whole genome shotgun (WGS) entry which is preliminary data.</text>
</comment>
<dbReference type="AlphaFoldDB" id="A0A8X8ZG38"/>
<dbReference type="FunFam" id="1.20.1050.10:FF:000018">
    <property type="entry name" value="Glutathione S-transferase U20"/>
    <property type="match status" value="1"/>
</dbReference>
<evidence type="ECO:0000256" key="4">
    <source>
        <dbReference type="RuleBase" id="RU003494"/>
    </source>
</evidence>
<dbReference type="InterPro" id="IPR045073">
    <property type="entry name" value="Omega/Tau-like"/>
</dbReference>
<dbReference type="InterPro" id="IPR004046">
    <property type="entry name" value="GST_C"/>
</dbReference>
<dbReference type="Gene3D" id="1.20.1050.10">
    <property type="match status" value="1"/>
</dbReference>
<reference evidence="7" key="2">
    <citation type="submission" date="2020-08" db="EMBL/GenBank/DDBJ databases">
        <title>Plant Genome Project.</title>
        <authorList>
            <person name="Zhang R.-G."/>
        </authorList>
    </citation>
    <scope>NUCLEOTIDE SEQUENCE</scope>
    <source>
        <strain evidence="7">Huo1</strain>
        <tissue evidence="7">Leaf</tissue>
    </source>
</reference>
<dbReference type="SFLD" id="SFLDG01152">
    <property type="entry name" value="Main.3:_Omega-_and_Tau-like"/>
    <property type="match status" value="1"/>
</dbReference>
<evidence type="ECO:0000259" key="5">
    <source>
        <dbReference type="PROSITE" id="PS50404"/>
    </source>
</evidence>
<sequence>MPVKVLDFWGSPFAARVRVALAEKGVSYETQEEDLFGGKSDLLLQSNPIYEKVPVLLHDDKPVLESSNIVYYIDETWPSPQLLPASSYDRSRARFWTDFIDKKVHDVGRNIWMGKGAEVEAAKDEFIDVLKKLEGALGDREYYGGDQFGFLDIIFVSLSCWFPIYEKYGGFKVEEETPKIGAWLKKCYKRETVSKSMPDSQKVIEFVGMMRKMHGIE</sequence>
<proteinExistence type="inferred from homology"/>
<dbReference type="OrthoDB" id="202840at2759"/>
<dbReference type="PROSITE" id="PS50405">
    <property type="entry name" value="GST_CTER"/>
    <property type="match status" value="1"/>
</dbReference>
<feature type="domain" description="GST C-terminal" evidence="6">
    <location>
        <begin position="86"/>
        <end position="206"/>
    </location>
</feature>
<dbReference type="Pfam" id="PF00043">
    <property type="entry name" value="GST_C"/>
    <property type="match status" value="1"/>
</dbReference>
<dbReference type="GO" id="GO:0006749">
    <property type="term" value="P:glutathione metabolic process"/>
    <property type="evidence" value="ECO:0007669"/>
    <property type="project" value="InterPro"/>
</dbReference>
<dbReference type="InterPro" id="IPR036249">
    <property type="entry name" value="Thioredoxin-like_sf"/>
</dbReference>
<organism evidence="7">
    <name type="scientific">Salvia splendens</name>
    <name type="common">Scarlet sage</name>
    <dbReference type="NCBI Taxonomy" id="180675"/>
    <lineage>
        <taxon>Eukaryota</taxon>
        <taxon>Viridiplantae</taxon>
        <taxon>Streptophyta</taxon>
        <taxon>Embryophyta</taxon>
        <taxon>Tracheophyta</taxon>
        <taxon>Spermatophyta</taxon>
        <taxon>Magnoliopsida</taxon>
        <taxon>eudicotyledons</taxon>
        <taxon>Gunneridae</taxon>
        <taxon>Pentapetalae</taxon>
        <taxon>asterids</taxon>
        <taxon>lamiids</taxon>
        <taxon>Lamiales</taxon>
        <taxon>Lamiaceae</taxon>
        <taxon>Nepetoideae</taxon>
        <taxon>Mentheae</taxon>
        <taxon>Salviinae</taxon>
        <taxon>Salvia</taxon>
        <taxon>Salvia subgen. Calosphace</taxon>
        <taxon>core Calosphace</taxon>
    </lineage>
</organism>
<accession>A0A8X8ZG38</accession>
<keyword evidence="2" id="KW-0808">Transferase</keyword>
<dbReference type="PROSITE" id="PS50404">
    <property type="entry name" value="GST_NTER"/>
    <property type="match status" value="1"/>
</dbReference>
<dbReference type="SFLD" id="SFLDS00019">
    <property type="entry name" value="Glutathione_Transferase_(cytos"/>
    <property type="match status" value="1"/>
</dbReference>
<dbReference type="Proteomes" id="UP000298416">
    <property type="component" value="Unassembled WGS sequence"/>
</dbReference>
<comment type="similarity">
    <text evidence="4">Belongs to the GST superfamily.</text>
</comment>
<dbReference type="InterPro" id="IPR045074">
    <property type="entry name" value="GST_C_Tau"/>
</dbReference>